<keyword evidence="3" id="KW-0444">Lipid biosynthesis</keyword>
<keyword evidence="3" id="KW-0443">Lipid metabolism</keyword>
<dbReference type="InterPro" id="IPR001249">
    <property type="entry name" value="AcCoA_biotinCC"/>
</dbReference>
<sequence length="190" mass="20699">MNERDELTYEDLLQIIRIIDSSANCTYFHLKLGDIDIEIEKRDESAGPMRNRTDADAASSGKMSEACAASAERTEPPRKGTVSGESKTAEAAEQTADETVTPLLPEEGFKVKAPMVGLFYRCPEPGAPPFVEVGQRVSKEDTVCLIEVMKLFTSIKAGCDGIVSQILAEDGLPVEYGQTLIVIEPKVDED</sequence>
<feature type="compositionally biased region" description="Basic and acidic residues" evidence="4">
    <location>
        <begin position="46"/>
        <end position="55"/>
    </location>
</feature>
<dbReference type="RefSeq" id="WP_371753497.1">
    <property type="nucleotide sequence ID" value="NZ_JAYJLD010000007.1"/>
</dbReference>
<dbReference type="Pfam" id="PF00364">
    <property type="entry name" value="Biotin_lipoyl"/>
    <property type="match status" value="1"/>
</dbReference>
<feature type="region of interest" description="Disordered" evidence="4">
    <location>
        <begin position="46"/>
        <end position="102"/>
    </location>
</feature>
<dbReference type="EMBL" id="JAYJLD010000007">
    <property type="protein sequence ID" value="MEB3101383.1"/>
    <property type="molecule type" value="Genomic_DNA"/>
</dbReference>
<comment type="function">
    <text evidence="3">This protein is a component of the acetyl coenzyme A carboxylase complex; first, biotin carboxylase catalyzes the carboxylation of the carrier protein and then the transcarboxylase transfers the carboxyl group to form malonyl-CoA.</text>
</comment>
<dbReference type="InterPro" id="IPR050709">
    <property type="entry name" value="Biotin_Carboxyl_Carrier/Decarb"/>
</dbReference>
<keyword evidence="2 3" id="KW-0092">Biotin</keyword>
<evidence type="ECO:0000256" key="1">
    <source>
        <dbReference type="ARBA" id="ARBA00017562"/>
    </source>
</evidence>
<dbReference type="Gene3D" id="2.40.50.100">
    <property type="match status" value="1"/>
</dbReference>
<keyword evidence="7" id="KW-1185">Reference proteome</keyword>
<dbReference type="Proteomes" id="UP001310386">
    <property type="component" value="Unassembled WGS sequence"/>
</dbReference>
<evidence type="ECO:0000256" key="2">
    <source>
        <dbReference type="ARBA" id="ARBA00023267"/>
    </source>
</evidence>
<evidence type="ECO:0000256" key="4">
    <source>
        <dbReference type="SAM" id="MobiDB-lite"/>
    </source>
</evidence>
<dbReference type="PRINTS" id="PR01071">
    <property type="entry name" value="ACOABIOTINCC"/>
</dbReference>
<dbReference type="CDD" id="cd06850">
    <property type="entry name" value="biotinyl_domain"/>
    <property type="match status" value="1"/>
</dbReference>
<comment type="pathway">
    <text evidence="3">Lipid metabolism; fatty acid biosynthesis.</text>
</comment>
<keyword evidence="3" id="KW-0276">Fatty acid metabolism</keyword>
<dbReference type="PANTHER" id="PTHR45266">
    <property type="entry name" value="OXALOACETATE DECARBOXYLASE ALPHA CHAIN"/>
    <property type="match status" value="1"/>
</dbReference>
<dbReference type="InterPro" id="IPR000089">
    <property type="entry name" value="Biotin_lipoyl"/>
</dbReference>
<proteinExistence type="predicted"/>
<organism evidence="6 7">
    <name type="scientific">Ferviditalea candida</name>
    <dbReference type="NCBI Taxonomy" id="3108399"/>
    <lineage>
        <taxon>Bacteria</taxon>
        <taxon>Bacillati</taxon>
        <taxon>Bacillota</taxon>
        <taxon>Bacilli</taxon>
        <taxon>Bacillales</taxon>
        <taxon>Paenibacillaceae</taxon>
        <taxon>Ferviditalea</taxon>
    </lineage>
</organism>
<feature type="compositionally biased region" description="Low complexity" evidence="4">
    <location>
        <begin position="89"/>
        <end position="101"/>
    </location>
</feature>
<evidence type="ECO:0000259" key="5">
    <source>
        <dbReference type="PROSITE" id="PS50968"/>
    </source>
</evidence>
<evidence type="ECO:0000256" key="3">
    <source>
        <dbReference type="RuleBase" id="RU364072"/>
    </source>
</evidence>
<evidence type="ECO:0000313" key="6">
    <source>
        <dbReference type="EMBL" id="MEB3101383.1"/>
    </source>
</evidence>
<dbReference type="PROSITE" id="PS50968">
    <property type="entry name" value="BIOTINYL_LIPOYL"/>
    <property type="match status" value="1"/>
</dbReference>
<dbReference type="InterPro" id="IPR011053">
    <property type="entry name" value="Single_hybrid_motif"/>
</dbReference>
<accession>A0ABU5ZFV2</accession>
<feature type="domain" description="Lipoyl-binding" evidence="5">
    <location>
        <begin position="108"/>
        <end position="184"/>
    </location>
</feature>
<gene>
    <name evidence="6" type="ORF">VF724_06860</name>
</gene>
<protein>
    <recommendedName>
        <fullName evidence="1 3">Biotin carboxyl carrier protein of acetyl-CoA carboxylase</fullName>
    </recommendedName>
</protein>
<evidence type="ECO:0000313" key="7">
    <source>
        <dbReference type="Proteomes" id="UP001310386"/>
    </source>
</evidence>
<dbReference type="SUPFAM" id="SSF51230">
    <property type="entry name" value="Single hybrid motif"/>
    <property type="match status" value="1"/>
</dbReference>
<keyword evidence="3" id="KW-0275">Fatty acid biosynthesis</keyword>
<reference evidence="6" key="1">
    <citation type="submission" date="2023-12" db="EMBL/GenBank/DDBJ databases">
        <title>Fervidustalea candida gen. nov., sp. nov., a novel member of the family Paenibacillaceae isolated from a geothermal area.</title>
        <authorList>
            <person name="Li W.-J."/>
            <person name="Jiao J.-Y."/>
            <person name="Chen Y."/>
        </authorList>
    </citation>
    <scope>NUCLEOTIDE SEQUENCE</scope>
    <source>
        <strain evidence="6">SYSU GA230002</strain>
    </source>
</reference>
<name>A0ABU5ZFV2_9BACL</name>
<dbReference type="PANTHER" id="PTHR45266:SF3">
    <property type="entry name" value="OXALOACETATE DECARBOXYLASE ALPHA CHAIN"/>
    <property type="match status" value="1"/>
</dbReference>
<comment type="caution">
    <text evidence="6">The sequence shown here is derived from an EMBL/GenBank/DDBJ whole genome shotgun (WGS) entry which is preliminary data.</text>
</comment>